<comment type="caution">
    <text evidence="2">The sequence shown here is derived from an EMBL/GenBank/DDBJ whole genome shotgun (WGS) entry which is preliminary data.</text>
</comment>
<dbReference type="InterPro" id="IPR043136">
    <property type="entry name" value="B30.2/SPRY_sf"/>
</dbReference>
<feature type="domain" description="B30.2/SPRY" evidence="1">
    <location>
        <begin position="1"/>
        <end position="157"/>
    </location>
</feature>
<dbReference type="SMART" id="SM00589">
    <property type="entry name" value="PRY"/>
    <property type="match status" value="1"/>
</dbReference>
<dbReference type="InterPro" id="IPR050143">
    <property type="entry name" value="TRIM/RBCC"/>
</dbReference>
<dbReference type="InterPro" id="IPR003877">
    <property type="entry name" value="SPRY_dom"/>
</dbReference>
<dbReference type="Pfam" id="PF13765">
    <property type="entry name" value="PRY"/>
    <property type="match status" value="1"/>
</dbReference>
<dbReference type="PROSITE" id="PS50188">
    <property type="entry name" value="B302_SPRY"/>
    <property type="match status" value="1"/>
</dbReference>
<dbReference type="SUPFAM" id="SSF49899">
    <property type="entry name" value="Concanavalin A-like lectins/glucanases"/>
    <property type="match status" value="1"/>
</dbReference>
<reference evidence="2" key="1">
    <citation type="submission" date="2020-02" db="EMBL/GenBank/DDBJ databases">
        <title>Bird 10,000 Genomes (B10K) Project - Family phase.</title>
        <authorList>
            <person name="Zhang G."/>
        </authorList>
    </citation>
    <scope>NUCLEOTIDE SEQUENCE</scope>
    <source>
        <strain evidence="2">B10K-DU-030-59</strain>
    </source>
</reference>
<dbReference type="SMART" id="SM00449">
    <property type="entry name" value="SPRY"/>
    <property type="match status" value="1"/>
</dbReference>
<dbReference type="EMBL" id="WBNH01033352">
    <property type="protein sequence ID" value="NXX87469.1"/>
    <property type="molecule type" value="Genomic_DNA"/>
</dbReference>
<dbReference type="PRINTS" id="PR01407">
    <property type="entry name" value="BUTYPHLNCDUF"/>
</dbReference>
<gene>
    <name evidence="2" type="primary">A33_0</name>
    <name evidence="2" type="ORF">UROIND_R12849</name>
</gene>
<protein>
    <submittedName>
        <fullName evidence="2">A33 protein</fullName>
    </submittedName>
</protein>
<evidence type="ECO:0000313" key="2">
    <source>
        <dbReference type="EMBL" id="NXX87469.1"/>
    </source>
</evidence>
<dbReference type="CDD" id="cd12888">
    <property type="entry name" value="SPRY_PRY_TRIM7_like"/>
    <property type="match status" value="1"/>
</dbReference>
<dbReference type="Proteomes" id="UP000654395">
    <property type="component" value="Unassembled WGS sequence"/>
</dbReference>
<dbReference type="FunFam" id="2.60.120.920:FF:000004">
    <property type="entry name" value="Butyrophilin subfamily 1 member A1"/>
    <property type="match status" value="1"/>
</dbReference>
<dbReference type="InterPro" id="IPR006574">
    <property type="entry name" value="PRY"/>
</dbReference>
<dbReference type="InterPro" id="IPR001870">
    <property type="entry name" value="B30.2/SPRY"/>
</dbReference>
<dbReference type="Gene3D" id="2.60.120.920">
    <property type="match status" value="1"/>
</dbReference>
<dbReference type="InterPro" id="IPR013320">
    <property type="entry name" value="ConA-like_dom_sf"/>
</dbReference>
<dbReference type="InterPro" id="IPR003879">
    <property type="entry name" value="Butyrophylin_SPRY"/>
</dbReference>
<evidence type="ECO:0000259" key="1">
    <source>
        <dbReference type="PROSITE" id="PS50188"/>
    </source>
</evidence>
<keyword evidence="3" id="KW-1185">Reference proteome</keyword>
<proteinExistence type="predicted"/>
<feature type="non-terminal residue" evidence="2">
    <location>
        <position position="157"/>
    </location>
</feature>
<sequence>SLTLDPQTAHPRLLLSAAGKLVRWDDARRPVPDHPKRFDSSRCVLGRESFSSGKFYWEVGVGDAGAAWALGVAKESVRRKGRVSIKPEAGIWAVGQCGGQFQALTSPPTPITLPVAPRTIGVYLDYEGGRVAFVDSAQEAPIFTYPPAEFGGERVLP</sequence>
<dbReference type="AlphaFoldDB" id="A0A852LA04"/>
<accession>A0A852LA04</accession>
<evidence type="ECO:0000313" key="3">
    <source>
        <dbReference type="Proteomes" id="UP000654395"/>
    </source>
</evidence>
<feature type="non-terminal residue" evidence="2">
    <location>
        <position position="1"/>
    </location>
</feature>
<dbReference type="Pfam" id="PF00622">
    <property type="entry name" value="SPRY"/>
    <property type="match status" value="1"/>
</dbReference>
<dbReference type="OrthoDB" id="6270329at2759"/>
<organism evidence="2 3">
    <name type="scientific">Urocolius indicus</name>
    <name type="common">Red-faced mousebird</name>
    <name type="synonym">Colius indicus</name>
    <dbReference type="NCBI Taxonomy" id="458196"/>
    <lineage>
        <taxon>Eukaryota</taxon>
        <taxon>Metazoa</taxon>
        <taxon>Chordata</taxon>
        <taxon>Craniata</taxon>
        <taxon>Vertebrata</taxon>
        <taxon>Euteleostomi</taxon>
        <taxon>Archelosauria</taxon>
        <taxon>Archosauria</taxon>
        <taxon>Dinosauria</taxon>
        <taxon>Saurischia</taxon>
        <taxon>Theropoda</taxon>
        <taxon>Coelurosauria</taxon>
        <taxon>Aves</taxon>
        <taxon>Neognathae</taxon>
        <taxon>Neoaves</taxon>
        <taxon>Telluraves</taxon>
        <taxon>Coraciimorphae</taxon>
        <taxon>Coliiformes</taxon>
        <taxon>Coliidae</taxon>
        <taxon>Urocolius</taxon>
    </lineage>
</organism>
<dbReference type="PANTHER" id="PTHR24103">
    <property type="entry name" value="E3 UBIQUITIN-PROTEIN LIGASE TRIM"/>
    <property type="match status" value="1"/>
</dbReference>
<name>A0A852LA04_UROIN</name>